<sequence>MASCWTYCSAVALLLSVFPTFSFAQTPQESIDVPIAPRVDTTDADVKQVYQLWRSYLRSRPDSVYDNPHWSEEEKERYADFDISRRWTYGYEVGGRSIHETYGLKPRVLSIERQDSLYAIRTLYAPDDLAHAQEIYSLQRVYAGKENGAWKLYNALSVRTKDWNRARAGALRYIYPPGHTLNEKAAERSAAFVDSLEQAYDLPETEPITYYVARSYDEMARISGLDYAWDGNDGRAYLVNRQIFVGTASASYPHELVHMVFADYDLHPLISEGLATYLGGIGDQSFHELVADVDQRVQQNDLTLERMISGRGVRARTRYVGGAVLVKAADEDGNETLTTFLSLANSKSGIFEAMEQVLGVEREEASGFWQQKLREYSRQ</sequence>
<evidence type="ECO:0008006" key="4">
    <source>
        <dbReference type="Google" id="ProtNLM"/>
    </source>
</evidence>
<feature type="signal peptide" evidence="1">
    <location>
        <begin position="1"/>
        <end position="24"/>
    </location>
</feature>
<comment type="caution">
    <text evidence="2">The sequence shown here is derived from an EMBL/GenBank/DDBJ whole genome shotgun (WGS) entry which is preliminary data.</text>
</comment>
<keyword evidence="1" id="KW-0732">Signal</keyword>
<protein>
    <recommendedName>
        <fullName evidence="4">DUF1570 domain-containing protein</fullName>
    </recommendedName>
</protein>
<keyword evidence="3" id="KW-1185">Reference proteome</keyword>
<accession>A0A2A8CWD8</accession>
<evidence type="ECO:0000256" key="1">
    <source>
        <dbReference type="SAM" id="SignalP"/>
    </source>
</evidence>
<dbReference type="AlphaFoldDB" id="A0A2A8CWD8"/>
<proteinExistence type="predicted"/>
<dbReference type="EMBL" id="PDEQ01000006">
    <property type="protein sequence ID" value="PEN12708.1"/>
    <property type="molecule type" value="Genomic_DNA"/>
</dbReference>
<evidence type="ECO:0000313" key="2">
    <source>
        <dbReference type="EMBL" id="PEN12708.1"/>
    </source>
</evidence>
<organism evidence="2 3">
    <name type="scientific">Longibacter salinarum</name>
    <dbReference type="NCBI Taxonomy" id="1850348"/>
    <lineage>
        <taxon>Bacteria</taxon>
        <taxon>Pseudomonadati</taxon>
        <taxon>Rhodothermota</taxon>
        <taxon>Rhodothermia</taxon>
        <taxon>Rhodothermales</taxon>
        <taxon>Salisaetaceae</taxon>
        <taxon>Longibacter</taxon>
    </lineage>
</organism>
<reference evidence="2 3" key="1">
    <citation type="submission" date="2017-10" db="EMBL/GenBank/DDBJ databases">
        <title>Draft genome of Longibacter Salinarum.</title>
        <authorList>
            <person name="Goh K.M."/>
            <person name="Shamsir M.S."/>
            <person name="Lim S.W."/>
        </authorList>
    </citation>
    <scope>NUCLEOTIDE SEQUENCE [LARGE SCALE GENOMIC DNA]</scope>
    <source>
        <strain evidence="2 3">KCTC 52045</strain>
    </source>
</reference>
<feature type="chain" id="PRO_5013355273" description="DUF1570 domain-containing protein" evidence="1">
    <location>
        <begin position="25"/>
        <end position="379"/>
    </location>
</feature>
<gene>
    <name evidence="2" type="ORF">CRI94_11815</name>
</gene>
<evidence type="ECO:0000313" key="3">
    <source>
        <dbReference type="Proteomes" id="UP000220102"/>
    </source>
</evidence>
<dbReference type="Proteomes" id="UP000220102">
    <property type="component" value="Unassembled WGS sequence"/>
</dbReference>
<name>A0A2A8CWD8_9BACT</name>